<name>A0A927BCG9_9BACT</name>
<comment type="caution">
    <text evidence="1">The sequence shown here is derived from an EMBL/GenBank/DDBJ whole genome shotgun (WGS) entry which is preliminary data.</text>
</comment>
<dbReference type="EMBL" id="JACXAD010000005">
    <property type="protein sequence ID" value="MBD2767537.1"/>
    <property type="molecule type" value="Genomic_DNA"/>
</dbReference>
<proteinExistence type="predicted"/>
<dbReference type="AlphaFoldDB" id="A0A927BCG9"/>
<keyword evidence="2" id="KW-1185">Reference proteome</keyword>
<accession>A0A927BCG9</accession>
<protein>
    <submittedName>
        <fullName evidence="1">Uncharacterized protein</fullName>
    </submittedName>
</protein>
<dbReference type="Pfam" id="PF15586">
    <property type="entry name" value="Imm8"/>
    <property type="match status" value="1"/>
</dbReference>
<reference evidence="1" key="1">
    <citation type="submission" date="2020-09" db="EMBL/GenBank/DDBJ databases">
        <authorList>
            <person name="Kim M.K."/>
        </authorList>
    </citation>
    <scope>NUCLEOTIDE SEQUENCE</scope>
    <source>
        <strain evidence="1">BT664</strain>
    </source>
</reference>
<evidence type="ECO:0000313" key="1">
    <source>
        <dbReference type="EMBL" id="MBD2767537.1"/>
    </source>
</evidence>
<evidence type="ECO:0000313" key="2">
    <source>
        <dbReference type="Proteomes" id="UP000612233"/>
    </source>
</evidence>
<gene>
    <name evidence="1" type="ORF">IC235_06490</name>
</gene>
<dbReference type="InterPro" id="IPR028964">
    <property type="entry name" value="Imm8"/>
</dbReference>
<sequence>MKNNIEFYGMHADGPCLKRMSLEHYKPDLAKPFYFNLEISVRYLDLGVEDAIGSFSVIIANPTGITEYYQNEIINREIVFGEKVIIFKENYSHESLHQFIENLVNTCNGRNSYESTILLLRFFESVDFSGGPPNGDYYLLFDKIKQKDSD</sequence>
<organism evidence="1 2">
    <name type="scientific">Hymenobacter montanus</name>
    <dbReference type="NCBI Taxonomy" id="2771359"/>
    <lineage>
        <taxon>Bacteria</taxon>
        <taxon>Pseudomonadati</taxon>
        <taxon>Bacteroidota</taxon>
        <taxon>Cytophagia</taxon>
        <taxon>Cytophagales</taxon>
        <taxon>Hymenobacteraceae</taxon>
        <taxon>Hymenobacter</taxon>
    </lineage>
</organism>
<dbReference type="Proteomes" id="UP000612233">
    <property type="component" value="Unassembled WGS sequence"/>
</dbReference>
<dbReference type="RefSeq" id="WP_191004354.1">
    <property type="nucleotide sequence ID" value="NZ_JACXAD010000005.1"/>
</dbReference>